<feature type="region of interest" description="Disordered" evidence="1">
    <location>
        <begin position="27"/>
        <end position="133"/>
    </location>
</feature>
<proteinExistence type="predicted"/>
<name>W9C9R7_SCLBF</name>
<sequence length="206" mass="22636">MKGTPIGYLSSTSRAEAINALDNLSKRLSESSSSLASRDTLTRTKRDRRTRNHKSIPIVSTKTTALGPATKDGWIRPKSSKKDVEKSKAQTRKATIAKPPSKGKPTPSQSVDEVVEKREPIPRTAAKNRKSGISFASDSTKIGEIPEYRVTRLLAASRYNGSEFPTPKAVYPLAPYQHESRKKSFGIGKLFKSRPMASAQAHDNQI</sequence>
<dbReference type="HOGENOM" id="CLU_1332621_0_0_1"/>
<evidence type="ECO:0000256" key="1">
    <source>
        <dbReference type="SAM" id="MobiDB-lite"/>
    </source>
</evidence>
<dbReference type="AlphaFoldDB" id="W9C9R7"/>
<evidence type="ECO:0000313" key="3">
    <source>
        <dbReference type="Proteomes" id="UP000019487"/>
    </source>
</evidence>
<comment type="caution">
    <text evidence="2">The sequence shown here is derived from an EMBL/GenBank/DDBJ whole genome shotgun (WGS) entry which is preliminary data.</text>
</comment>
<dbReference type="OrthoDB" id="5226911at2759"/>
<keyword evidence="3" id="KW-1185">Reference proteome</keyword>
<feature type="compositionally biased region" description="Low complexity" evidence="1">
    <location>
        <begin position="30"/>
        <end position="39"/>
    </location>
</feature>
<reference evidence="2 3" key="1">
    <citation type="journal article" date="2014" name="Genome Announc.">
        <title>Draft genome sequence of Sclerotinia borealis, a psychrophilic plant pathogenic fungus.</title>
        <authorList>
            <person name="Mardanov A.V."/>
            <person name="Beletsky A.V."/>
            <person name="Kadnikov V.V."/>
            <person name="Ignatov A.N."/>
            <person name="Ravin N.V."/>
        </authorList>
    </citation>
    <scope>NUCLEOTIDE SEQUENCE [LARGE SCALE GENOMIC DNA]</scope>
    <source>
        <strain evidence="3">F-4157</strain>
    </source>
</reference>
<evidence type="ECO:0000313" key="2">
    <source>
        <dbReference type="EMBL" id="ESZ93502.1"/>
    </source>
</evidence>
<dbReference type="STRING" id="1432307.W9C9R7"/>
<feature type="compositionally biased region" description="Basic residues" evidence="1">
    <location>
        <begin position="43"/>
        <end position="54"/>
    </location>
</feature>
<dbReference type="EMBL" id="AYSA01000311">
    <property type="protein sequence ID" value="ESZ93502.1"/>
    <property type="molecule type" value="Genomic_DNA"/>
</dbReference>
<dbReference type="Proteomes" id="UP000019487">
    <property type="component" value="Unassembled WGS sequence"/>
</dbReference>
<accession>W9C9R7</accession>
<organism evidence="2 3">
    <name type="scientific">Sclerotinia borealis (strain F-4128)</name>
    <dbReference type="NCBI Taxonomy" id="1432307"/>
    <lineage>
        <taxon>Eukaryota</taxon>
        <taxon>Fungi</taxon>
        <taxon>Dikarya</taxon>
        <taxon>Ascomycota</taxon>
        <taxon>Pezizomycotina</taxon>
        <taxon>Leotiomycetes</taxon>
        <taxon>Helotiales</taxon>
        <taxon>Sclerotiniaceae</taxon>
        <taxon>Sclerotinia</taxon>
    </lineage>
</organism>
<protein>
    <submittedName>
        <fullName evidence="2">Uncharacterized protein</fullName>
    </submittedName>
</protein>
<gene>
    <name evidence="2" type="ORF">SBOR_6105</name>
</gene>